<accession>A0A8K0CDB5</accession>
<sequence>MWDLDNVIEIHVEPLIINVGEDSSTSEWDDESDFISPLTASASTFWSFEEPDIISALVITTIQSAGSSAFKGPDECNKERWDVGSQGSFITKEVCKKLGLTSKSTNISISGLGQNESTVKTITTAKIKSLYNEFTLTIPLLVVAKITDPLPNFTVQLSQIKIPKNIILADPEFYIPSKIDILLGADIFWQLLCVGQIHLDRSQPYFQKTQLGWVAGGSVPNPLNSNRIATHLSTINSENALESQISKFSELESDHSQAVLSPEKQACEKHFKDTYARDNNGRFIGENLDGQCEMLQAFTNDHKKPYKQKED</sequence>
<dbReference type="PANTHER" id="PTHR47331:SF5">
    <property type="entry name" value="RIBONUCLEASE H"/>
    <property type="match status" value="1"/>
</dbReference>
<dbReference type="EMBL" id="VTPC01090616">
    <property type="protein sequence ID" value="KAF2882438.1"/>
    <property type="molecule type" value="Genomic_DNA"/>
</dbReference>
<protein>
    <recommendedName>
        <fullName evidence="3">Peptidase aspartic putative domain-containing protein</fullName>
    </recommendedName>
</protein>
<evidence type="ECO:0000313" key="2">
    <source>
        <dbReference type="Proteomes" id="UP000801492"/>
    </source>
</evidence>
<name>A0A8K0CDB5_IGNLU</name>
<dbReference type="Proteomes" id="UP000801492">
    <property type="component" value="Unassembled WGS sequence"/>
</dbReference>
<dbReference type="PANTHER" id="PTHR47331">
    <property type="entry name" value="PHD-TYPE DOMAIN-CONTAINING PROTEIN"/>
    <property type="match status" value="1"/>
</dbReference>
<keyword evidence="2" id="KW-1185">Reference proteome</keyword>
<evidence type="ECO:0000313" key="1">
    <source>
        <dbReference type="EMBL" id="KAF2882438.1"/>
    </source>
</evidence>
<dbReference type="InterPro" id="IPR021109">
    <property type="entry name" value="Peptidase_aspartic_dom_sf"/>
</dbReference>
<comment type="caution">
    <text evidence="1">The sequence shown here is derived from an EMBL/GenBank/DDBJ whole genome shotgun (WGS) entry which is preliminary data.</text>
</comment>
<proteinExistence type="predicted"/>
<dbReference type="OrthoDB" id="5920040at2759"/>
<reference evidence="1" key="1">
    <citation type="submission" date="2019-08" db="EMBL/GenBank/DDBJ databases">
        <title>The genome of the North American firefly Photinus pyralis.</title>
        <authorList>
            <consortium name="Photinus pyralis genome working group"/>
            <person name="Fallon T.R."/>
            <person name="Sander Lower S.E."/>
            <person name="Weng J.-K."/>
        </authorList>
    </citation>
    <scope>NUCLEOTIDE SEQUENCE</scope>
    <source>
        <strain evidence="1">TRF0915ILg1</strain>
        <tissue evidence="1">Whole body</tissue>
    </source>
</reference>
<organism evidence="1 2">
    <name type="scientific">Ignelater luminosus</name>
    <name type="common">Cucubano</name>
    <name type="synonym">Pyrophorus luminosus</name>
    <dbReference type="NCBI Taxonomy" id="2038154"/>
    <lineage>
        <taxon>Eukaryota</taxon>
        <taxon>Metazoa</taxon>
        <taxon>Ecdysozoa</taxon>
        <taxon>Arthropoda</taxon>
        <taxon>Hexapoda</taxon>
        <taxon>Insecta</taxon>
        <taxon>Pterygota</taxon>
        <taxon>Neoptera</taxon>
        <taxon>Endopterygota</taxon>
        <taxon>Coleoptera</taxon>
        <taxon>Polyphaga</taxon>
        <taxon>Elateriformia</taxon>
        <taxon>Elateroidea</taxon>
        <taxon>Elateridae</taxon>
        <taxon>Agrypninae</taxon>
        <taxon>Pyrophorini</taxon>
        <taxon>Ignelater</taxon>
    </lineage>
</organism>
<dbReference type="AlphaFoldDB" id="A0A8K0CDB5"/>
<gene>
    <name evidence="1" type="ORF">ILUMI_23720</name>
</gene>
<dbReference type="Gene3D" id="2.40.70.10">
    <property type="entry name" value="Acid Proteases"/>
    <property type="match status" value="1"/>
</dbReference>
<evidence type="ECO:0008006" key="3">
    <source>
        <dbReference type="Google" id="ProtNLM"/>
    </source>
</evidence>